<evidence type="ECO:0000313" key="1">
    <source>
        <dbReference type="EMBL" id="PPC75476.1"/>
    </source>
</evidence>
<dbReference type="EMBL" id="PRLP01000090">
    <property type="protein sequence ID" value="PPC75476.1"/>
    <property type="molecule type" value="Genomic_DNA"/>
</dbReference>
<accession>A0A2S5KMC9</accession>
<protein>
    <submittedName>
        <fullName evidence="1">Uncharacterized protein</fullName>
    </submittedName>
</protein>
<dbReference type="AlphaFoldDB" id="A0A2S5KMC9"/>
<organism evidence="1 2">
    <name type="scientific">Proteobacteria bacterium 228</name>
    <dbReference type="NCBI Taxonomy" id="2083153"/>
    <lineage>
        <taxon>Bacteria</taxon>
        <taxon>Pseudomonadati</taxon>
        <taxon>Pseudomonadota</taxon>
    </lineage>
</organism>
<dbReference type="OrthoDB" id="194359at2"/>
<proteinExistence type="predicted"/>
<dbReference type="Proteomes" id="UP000238196">
    <property type="component" value="Unassembled WGS sequence"/>
</dbReference>
<evidence type="ECO:0000313" key="2">
    <source>
        <dbReference type="Proteomes" id="UP000238196"/>
    </source>
</evidence>
<reference evidence="1 2" key="1">
    <citation type="submission" date="2018-02" db="EMBL/GenBank/DDBJ databases">
        <title>novel marine gammaproteobacteria from coastal saline agro ecosystem.</title>
        <authorList>
            <person name="Krishnan R."/>
            <person name="Ramesh Kumar N."/>
        </authorList>
    </citation>
    <scope>NUCLEOTIDE SEQUENCE [LARGE SCALE GENOMIC DNA]</scope>
    <source>
        <strain evidence="1 2">228</strain>
    </source>
</reference>
<name>A0A2S5KMC9_9PROT</name>
<comment type="caution">
    <text evidence="1">The sequence shown here is derived from an EMBL/GenBank/DDBJ whole genome shotgun (WGS) entry which is preliminary data.</text>
</comment>
<gene>
    <name evidence="1" type="ORF">C4K68_20400</name>
</gene>
<sequence>MKSQDILLLLKLYSLLQQEEKLAKEWPDEWQDWSIEDDFKQPIAILEHGRKLDIHKYNESRYTARGLETETGVSKSQVSLSLNRCIDTGLMRLDRKSQLPRVNTKALYEFIVYGIRYVFPAKPAGITRGIATAFAAPALNTKLMSAGELVPVWPYPLGKTQGQAITPLHPSVPHAVQQDPLLYSLLALVDAIRIGQPREANLAAETLQKQLKVR</sequence>